<name>A0A0B7GVE4_TREPH</name>
<accession>A0A0B7GVE4</accession>
<sequence>MDLLARIADQVGNTLKNMQLDPNIQDKILHVSMYTAMMNLILKRKEF</sequence>
<gene>
    <name evidence="1" type="ORF">TPHV1_370008</name>
</gene>
<proteinExistence type="predicted"/>
<organism evidence="1 2">
    <name type="scientific">Treponema phagedenis</name>
    <dbReference type="NCBI Taxonomy" id="162"/>
    <lineage>
        <taxon>Bacteria</taxon>
        <taxon>Pseudomonadati</taxon>
        <taxon>Spirochaetota</taxon>
        <taxon>Spirochaetia</taxon>
        <taxon>Spirochaetales</taxon>
        <taxon>Treponemataceae</taxon>
        <taxon>Treponema</taxon>
    </lineage>
</organism>
<keyword evidence="2" id="KW-1185">Reference proteome</keyword>
<dbReference type="EMBL" id="CDNC01000031">
    <property type="protein sequence ID" value="CEM62473.1"/>
    <property type="molecule type" value="Genomic_DNA"/>
</dbReference>
<protein>
    <submittedName>
        <fullName evidence="1">Uncharacterized protein</fullName>
    </submittedName>
</protein>
<evidence type="ECO:0000313" key="2">
    <source>
        <dbReference type="Proteomes" id="UP000042527"/>
    </source>
</evidence>
<dbReference type="AlphaFoldDB" id="A0A0B7GVE4"/>
<reference evidence="2" key="1">
    <citation type="submission" date="2015-01" db="EMBL/GenBank/DDBJ databases">
        <authorList>
            <person name="Manzoor Shahid"/>
            <person name="Zubair Saima"/>
        </authorList>
    </citation>
    <scope>NUCLEOTIDE SEQUENCE [LARGE SCALE GENOMIC DNA]</scope>
    <source>
        <strain evidence="2">V1</strain>
    </source>
</reference>
<dbReference type="Proteomes" id="UP000042527">
    <property type="component" value="Unassembled WGS sequence"/>
</dbReference>
<evidence type="ECO:0000313" key="1">
    <source>
        <dbReference type="EMBL" id="CEM62473.1"/>
    </source>
</evidence>